<dbReference type="Gene3D" id="3.40.50.11440">
    <property type="match status" value="1"/>
</dbReference>
<dbReference type="InterPro" id="IPR047926">
    <property type="entry name" value="Ni_dep_LarA"/>
</dbReference>
<organism evidence="3 4">
    <name type="scientific">Halobacteroides halobius (strain ATCC 35273 / DSM 5150 / MD-1)</name>
    <dbReference type="NCBI Taxonomy" id="748449"/>
    <lineage>
        <taxon>Bacteria</taxon>
        <taxon>Bacillati</taxon>
        <taxon>Bacillota</taxon>
        <taxon>Clostridia</taxon>
        <taxon>Halanaerobiales</taxon>
        <taxon>Halobacteroidaceae</taxon>
        <taxon>Halobacteroides</taxon>
    </lineage>
</organism>
<feature type="domain" description="Lactate racemase C-terminal" evidence="2">
    <location>
        <begin position="270"/>
        <end position="408"/>
    </location>
</feature>
<dbReference type="AlphaFoldDB" id="L0KB59"/>
<dbReference type="Pfam" id="PF09861">
    <property type="entry name" value="Lar_N"/>
    <property type="match status" value="1"/>
</dbReference>
<dbReference type="eggNOG" id="COG3875">
    <property type="taxonomic scope" value="Bacteria"/>
</dbReference>
<dbReference type="NCBIfam" id="NF033504">
    <property type="entry name" value="Ni_dep_LarA"/>
    <property type="match status" value="1"/>
</dbReference>
<dbReference type="InterPro" id="IPR018657">
    <property type="entry name" value="LarA-like_N"/>
</dbReference>
<dbReference type="STRING" id="748449.Halha_1682"/>
<dbReference type="GO" id="GO:0050043">
    <property type="term" value="F:lactate racemase activity"/>
    <property type="evidence" value="ECO:0007669"/>
    <property type="project" value="InterPro"/>
</dbReference>
<evidence type="ECO:0000259" key="1">
    <source>
        <dbReference type="Pfam" id="PF09861"/>
    </source>
</evidence>
<dbReference type="InterPro" id="IPR048068">
    <property type="entry name" value="LarA-like"/>
</dbReference>
<dbReference type="InterPro" id="IPR048520">
    <property type="entry name" value="LarA_C"/>
</dbReference>
<reference evidence="4" key="1">
    <citation type="submission" date="2012-02" db="EMBL/GenBank/DDBJ databases">
        <title>The complete genome of Halobacteroides halobius DSM 5150.</title>
        <authorList>
            <person name="Lucas S."/>
            <person name="Copeland A."/>
            <person name="Lapidus A."/>
            <person name="Glavina del Rio T."/>
            <person name="Dalin E."/>
            <person name="Tice H."/>
            <person name="Bruce D."/>
            <person name="Goodwin L."/>
            <person name="Pitluck S."/>
            <person name="Peters L."/>
            <person name="Mikhailova N."/>
            <person name="Gu W."/>
            <person name="Kyrpides N."/>
            <person name="Mavromatis K."/>
            <person name="Ivanova N."/>
            <person name="Brettin T."/>
            <person name="Detter J.C."/>
            <person name="Han C."/>
            <person name="Larimer F."/>
            <person name="Land M."/>
            <person name="Hauser L."/>
            <person name="Markowitz V."/>
            <person name="Cheng J.-F."/>
            <person name="Hugenholtz P."/>
            <person name="Woyke T."/>
            <person name="Wu D."/>
            <person name="Tindall B."/>
            <person name="Pomrenke H."/>
            <person name="Brambilla E."/>
            <person name="Klenk H.-P."/>
            <person name="Eisen J.A."/>
        </authorList>
    </citation>
    <scope>NUCLEOTIDE SEQUENCE [LARGE SCALE GENOMIC DNA]</scope>
    <source>
        <strain evidence="4">ATCC 35273 / DSM 5150 / MD-1</strain>
    </source>
</reference>
<protein>
    <submittedName>
        <fullName evidence="3">Uncharacterized protein</fullName>
    </submittedName>
</protein>
<dbReference type="HOGENOM" id="CLU_050189_0_0_9"/>
<evidence type="ECO:0000313" key="4">
    <source>
        <dbReference type="Proteomes" id="UP000010880"/>
    </source>
</evidence>
<dbReference type="RefSeq" id="WP_015327335.1">
    <property type="nucleotide sequence ID" value="NC_019978.1"/>
</dbReference>
<gene>
    <name evidence="3" type="ordered locus">Halha_1682</name>
</gene>
<keyword evidence="4" id="KW-1185">Reference proteome</keyword>
<dbReference type="Proteomes" id="UP000010880">
    <property type="component" value="Chromosome"/>
</dbReference>
<dbReference type="EMBL" id="CP003359">
    <property type="protein sequence ID" value="AGB41619.1"/>
    <property type="molecule type" value="Genomic_DNA"/>
</dbReference>
<accession>L0KB59</accession>
<evidence type="ECO:0000313" key="3">
    <source>
        <dbReference type="EMBL" id="AGB41619.1"/>
    </source>
</evidence>
<evidence type="ECO:0000259" key="2">
    <source>
        <dbReference type="Pfam" id="PF21113"/>
    </source>
</evidence>
<dbReference type="OrthoDB" id="9770545at2"/>
<dbReference type="Gene3D" id="3.90.226.30">
    <property type="match status" value="1"/>
</dbReference>
<dbReference type="PANTHER" id="PTHR33171">
    <property type="entry name" value="LAR_N DOMAIN-CONTAINING PROTEIN"/>
    <property type="match status" value="1"/>
</dbReference>
<dbReference type="PATRIC" id="fig|748449.3.peg.1634"/>
<dbReference type="InterPro" id="IPR043166">
    <property type="entry name" value="LarA-like_C"/>
</dbReference>
<dbReference type="KEGG" id="hhl:Halha_1682"/>
<name>L0KB59_HALHC</name>
<dbReference type="Pfam" id="PF21113">
    <property type="entry name" value="LarA_C"/>
    <property type="match status" value="1"/>
</dbReference>
<dbReference type="PANTHER" id="PTHR33171:SF17">
    <property type="entry name" value="LARA-LIKE N-TERMINAL DOMAIN-CONTAINING PROTEIN"/>
    <property type="match status" value="1"/>
</dbReference>
<feature type="domain" description="LarA-like N-terminal" evidence="1">
    <location>
        <begin position="5"/>
        <end position="200"/>
    </location>
</feature>
<proteinExistence type="predicted"/>
<sequence>MKLKYGAEKVELDLDRLSQPKVLLPNEEDGLSNPQRAVKASLEDPINSLPIEELAVRKEAKEVVIVVNDVSRPTPYDTLLPPLLEKLHQAGLEKEEITFVVATGIHEPHTDKQNRDIYGTKIVDNYQVVSHNPDHGLVDLGKLSSGNRLYVNQKVVEADLLITIGVIAPHYFAGFSGGRKSILPGVAGRDTIEYNHSRMVNLIGDLPKIEKNPISQEMIEGANKVGVDFILNVVTNSKQEIVEVVAGDLEEAWRKGTKTSAQMYHVSLEEKADLAVVSAGGYPKDINIYQAQKALDNANAGVKKGGTIILLAECRAGLGEDVFEEWLNDATKPEDNIERIKQKFVLGGHKAFAISKVVLDKEFILISEFNQEVTDALFATKAESLDQALEQANKQYNKDYKTIVMPQGGLTVPVLCD</sequence>